<dbReference type="Gene3D" id="3.30.420.610">
    <property type="entry name" value="LOTUS domain-like"/>
    <property type="match status" value="1"/>
</dbReference>
<name>A0ABR1ADI1_POLSC</name>
<sequence>MNEAETILVIRSLLSSCKSSVNVLVLNNEFRSETGIDIPLFGHKNFIDFLKSIPETVKVTGNYPNQQVSLISSSKSAHVVALVKKQRSKCNAKEINGRLRRTKCESSCGNYLNSLQNSTDSKASCNRGIHNTVTLGLLQHLLKCPNGSSINEIKVIMQTLEKLEPPIRHYNVFNFIKCYPFCLYYNGKFYAVETFKQNLRLNSKDGANDNCIKYND</sequence>
<accession>A0ABR1ADI1</accession>
<keyword evidence="3" id="KW-1185">Reference proteome</keyword>
<organism evidence="2 3">
    <name type="scientific">Polyplax serrata</name>
    <name type="common">Common mouse louse</name>
    <dbReference type="NCBI Taxonomy" id="468196"/>
    <lineage>
        <taxon>Eukaryota</taxon>
        <taxon>Metazoa</taxon>
        <taxon>Ecdysozoa</taxon>
        <taxon>Arthropoda</taxon>
        <taxon>Hexapoda</taxon>
        <taxon>Insecta</taxon>
        <taxon>Pterygota</taxon>
        <taxon>Neoptera</taxon>
        <taxon>Paraneoptera</taxon>
        <taxon>Psocodea</taxon>
        <taxon>Troctomorpha</taxon>
        <taxon>Phthiraptera</taxon>
        <taxon>Anoplura</taxon>
        <taxon>Polyplacidae</taxon>
        <taxon>Polyplax</taxon>
    </lineage>
</organism>
<evidence type="ECO:0000259" key="1">
    <source>
        <dbReference type="PROSITE" id="PS51644"/>
    </source>
</evidence>
<proteinExistence type="predicted"/>
<feature type="domain" description="HTH OST-type" evidence="1">
    <location>
        <begin position="2"/>
        <end position="74"/>
    </location>
</feature>
<gene>
    <name evidence="2" type="ORF">RUM44_005481</name>
</gene>
<comment type="caution">
    <text evidence="2">The sequence shown here is derived from an EMBL/GenBank/DDBJ whole genome shotgun (WGS) entry which is preliminary data.</text>
</comment>
<evidence type="ECO:0000313" key="2">
    <source>
        <dbReference type="EMBL" id="KAK6617150.1"/>
    </source>
</evidence>
<dbReference type="InterPro" id="IPR041966">
    <property type="entry name" value="LOTUS-like"/>
</dbReference>
<protein>
    <recommendedName>
        <fullName evidence="1">HTH OST-type domain-containing protein</fullName>
    </recommendedName>
</protein>
<dbReference type="CDD" id="cd09972">
    <property type="entry name" value="LOTUS_TDRD_OSKAR"/>
    <property type="match status" value="1"/>
</dbReference>
<dbReference type="InterPro" id="IPR025605">
    <property type="entry name" value="OST-HTH/LOTUS_dom"/>
</dbReference>
<evidence type="ECO:0000313" key="3">
    <source>
        <dbReference type="Proteomes" id="UP001359485"/>
    </source>
</evidence>
<reference evidence="2 3" key="1">
    <citation type="submission" date="2023-09" db="EMBL/GenBank/DDBJ databases">
        <title>Genomes of two closely related lineages of the louse Polyplax serrata with different host specificities.</title>
        <authorList>
            <person name="Martinu J."/>
            <person name="Tarabai H."/>
            <person name="Stefka J."/>
            <person name="Hypsa V."/>
        </authorList>
    </citation>
    <scope>NUCLEOTIDE SEQUENCE [LARGE SCALE GENOMIC DNA]</scope>
    <source>
        <strain evidence="2">98ZLc_SE</strain>
    </source>
</reference>
<dbReference type="EMBL" id="JAWJWF010000052">
    <property type="protein sequence ID" value="KAK6617150.1"/>
    <property type="molecule type" value="Genomic_DNA"/>
</dbReference>
<dbReference type="Proteomes" id="UP001359485">
    <property type="component" value="Unassembled WGS sequence"/>
</dbReference>
<dbReference type="PROSITE" id="PS51644">
    <property type="entry name" value="HTH_OST"/>
    <property type="match status" value="1"/>
</dbReference>